<sequence>MTRKIAESSEEMMEILENDFLSVKYSFREFEFQEVAPLSWIVTGEEGRIYLSFDKRIRGLNVKRDTKHIHDDFIVPSYASNLEDKYWQYDLHYFIGEAFKVTNFMPERELCKDEMRRFFQVSERYLRLINKPSRELLASINRHNASAGTLAGLLHSHVKYSLREITGEKEVLFESIALLKEFDAIEAGRDYDRKKFTLMLDGCERIISQHKMYIH</sequence>
<comment type="caution">
    <text evidence="1">The sequence shown here is derived from an EMBL/GenBank/DDBJ whole genome shotgun (WGS) entry which is preliminary data.</text>
</comment>
<proteinExistence type="predicted"/>
<evidence type="ECO:0000313" key="1">
    <source>
        <dbReference type="EMBL" id="RKL67442.1"/>
    </source>
</evidence>
<dbReference type="Proteomes" id="UP000281498">
    <property type="component" value="Unassembled WGS sequence"/>
</dbReference>
<gene>
    <name evidence="1" type="ORF">CR203_08785</name>
</gene>
<protein>
    <submittedName>
        <fullName evidence="1">Uncharacterized protein</fullName>
    </submittedName>
</protein>
<dbReference type="AlphaFoldDB" id="A0A3A9KA68"/>
<dbReference type="EMBL" id="PDOE01000003">
    <property type="protein sequence ID" value="RKL67442.1"/>
    <property type="molecule type" value="Genomic_DNA"/>
</dbReference>
<accession>A0A3A9KA68</accession>
<name>A0A3A9KA68_9BACI</name>
<evidence type="ECO:0000313" key="2">
    <source>
        <dbReference type="Proteomes" id="UP000281498"/>
    </source>
</evidence>
<keyword evidence="2" id="KW-1185">Reference proteome</keyword>
<dbReference type="RefSeq" id="WP_110935394.1">
    <property type="nucleotide sequence ID" value="NZ_KZ614146.1"/>
</dbReference>
<reference evidence="1 2" key="1">
    <citation type="submission" date="2017-10" db="EMBL/GenBank/DDBJ databases">
        <title>Bacillus sp. nov., a halophilic bacterium isolated from a Keqin Lake.</title>
        <authorList>
            <person name="Wang H."/>
        </authorList>
    </citation>
    <scope>NUCLEOTIDE SEQUENCE [LARGE SCALE GENOMIC DNA]</scope>
    <source>
        <strain evidence="1 2">KCTC 13187</strain>
    </source>
</reference>
<organism evidence="1 2">
    <name type="scientific">Salipaludibacillus neizhouensis</name>
    <dbReference type="NCBI Taxonomy" id="885475"/>
    <lineage>
        <taxon>Bacteria</taxon>
        <taxon>Bacillati</taxon>
        <taxon>Bacillota</taxon>
        <taxon>Bacilli</taxon>
        <taxon>Bacillales</taxon>
        <taxon>Bacillaceae</taxon>
    </lineage>
</organism>